<evidence type="ECO:0000313" key="11">
    <source>
        <dbReference type="Proteomes" id="UP000011058"/>
    </source>
</evidence>
<accession>I0K2R2</accession>
<dbReference type="SUPFAM" id="SSF49313">
    <property type="entry name" value="Cadherin-like"/>
    <property type="match status" value="1"/>
</dbReference>
<gene>
    <name evidence="10" type="ORF">FAES_0403</name>
</gene>
<keyword evidence="5" id="KW-0677">Repeat</keyword>
<dbReference type="GO" id="GO:0016020">
    <property type="term" value="C:membrane"/>
    <property type="evidence" value="ECO:0007669"/>
    <property type="project" value="UniProtKB-SubCell"/>
</dbReference>
<dbReference type="InterPro" id="IPR003599">
    <property type="entry name" value="Ig_sub"/>
</dbReference>
<protein>
    <recommendedName>
        <fullName evidence="9">Ig-like domain-containing protein</fullName>
    </recommendedName>
</protein>
<dbReference type="InterPro" id="IPR006644">
    <property type="entry name" value="Cadg"/>
</dbReference>
<dbReference type="InterPro" id="IPR003591">
    <property type="entry name" value="Leu-rich_rpt_typical-subtyp"/>
</dbReference>
<dbReference type="SUPFAM" id="SSF48726">
    <property type="entry name" value="Immunoglobulin"/>
    <property type="match status" value="1"/>
</dbReference>
<dbReference type="STRING" id="1166018.FAES_0403"/>
<dbReference type="SMART" id="SM00409">
    <property type="entry name" value="IG"/>
    <property type="match status" value="2"/>
</dbReference>
<keyword evidence="8" id="KW-1015">Disulfide bond</keyword>
<keyword evidence="11" id="KW-1185">Reference proteome</keyword>
<dbReference type="eggNOG" id="COG4886">
    <property type="taxonomic scope" value="Bacteria"/>
</dbReference>
<evidence type="ECO:0000256" key="4">
    <source>
        <dbReference type="ARBA" id="ARBA00022729"/>
    </source>
</evidence>
<evidence type="ECO:0000313" key="10">
    <source>
        <dbReference type="EMBL" id="CCG98415.1"/>
    </source>
</evidence>
<dbReference type="FunFam" id="3.80.10.10:FF:000383">
    <property type="entry name" value="Leucine-rich repeat receptor protein kinase EMS1"/>
    <property type="match status" value="1"/>
</dbReference>
<evidence type="ECO:0000256" key="3">
    <source>
        <dbReference type="ARBA" id="ARBA00022692"/>
    </source>
</evidence>
<dbReference type="InterPro" id="IPR032675">
    <property type="entry name" value="LRR_dom_sf"/>
</dbReference>
<dbReference type="InterPro" id="IPR013517">
    <property type="entry name" value="FG-GAP"/>
</dbReference>
<dbReference type="GO" id="GO:0005509">
    <property type="term" value="F:calcium ion binding"/>
    <property type="evidence" value="ECO:0007669"/>
    <property type="project" value="InterPro"/>
</dbReference>
<evidence type="ECO:0000256" key="8">
    <source>
        <dbReference type="ARBA" id="ARBA00023157"/>
    </source>
</evidence>
<feature type="domain" description="Ig-like" evidence="9">
    <location>
        <begin position="900"/>
        <end position="981"/>
    </location>
</feature>
<name>I0K2R2_9BACT</name>
<dbReference type="InterPro" id="IPR001611">
    <property type="entry name" value="Leu-rich_rpt"/>
</dbReference>
<dbReference type="PANTHER" id="PTHR48064:SF6">
    <property type="entry name" value="RECEPTOR-LIKE PROTEIN KINASE 2"/>
    <property type="match status" value="1"/>
</dbReference>
<dbReference type="InterPro" id="IPR053038">
    <property type="entry name" value="RLP_Defense"/>
</dbReference>
<evidence type="ECO:0000256" key="5">
    <source>
        <dbReference type="ARBA" id="ARBA00022737"/>
    </source>
</evidence>
<evidence type="ECO:0000256" key="1">
    <source>
        <dbReference type="ARBA" id="ARBA00004370"/>
    </source>
</evidence>
<sequence length="1056" mass="109173">MPTRCGSWSNGAGCCLNRRPRSHLMRQRYRGSVPRLLPPIRYVMLKTVTHSFSLFLLNLIVLPSYLYAQAPTLGTYLDATMINGGGAVITPNGAPTRTSRLNVSTTANFRGTLVGDPATGVVQVMNAQPTGVYSVTVTGLGAGTAKRVFTLTVGRGPVCSEAPMVVTAEDVGVGELASAIALGDVNNDGNLDLLTANILANTVTVRLGDGTGRFTGTTDIAVGAGPSDVQVGDINNDGKLDFLAVNSFGNSVSVRLGDGTGQFRLTQEVSVGVAPQSIALADFNNDGALDFVTANTGNVFSPPFLSVRMGSGFGEFIAYSNASIPGPAHQYPGASHVVVLDINKDGNSDFLASSTTYNRVLVRLGNGVGGFTAIPDVVVGSGRQYRLAVGTLNNDNILDFVAADYDQSVMHVQVGVFGNTFVHANTISVGKDATDVDLGDFMNDGSLDAIACSDSLPQLLLGTGTGSFTPTSLSVAATRSAATALGDVNKDGRLDILTASYEGRVVVRLGSCNTAPVAVANANQSATVGSAFSYTVNAFTDAHTPNSLTYSASISPANGLTFNPTTRVISGIPTASGSSTVTVRATDPGSLSASTAFTITACPGYTATVSSNPACVSQRLTLGVQAASSYRWQGPAGFSSTQQNPPLSLSSTNQSGIYSVTVSSGANCIVTASVNLTVNAPSPDYTALADLYAATNGTGWATRTNWLAGCNPCGWYGVGCDGNGRVTSLVLGNNQLSGSLPASLSTLTSLTTLALDNNQLTGSLPDGLRALTGLTSLSLGGNQFSGTIPVSLTALSNLESLNLERNQLTGSMPANLGTLRKLSYLNLSRNQLTGSLPESLATLPSLTTLILSNNRLSGCIPNSYSALCGKSVNLTQNPDLPGSGDFGAFCATRTGGCSAPVAIVRQPNPSYTLPVGATLTVSISATGDVTGYQWYKNETALAGATSATLTLPSLTTANAGTYKVLVSGLANSVYSNTFTLQVIPTTGTDLYTLKDGAWNDASIWSLNRVPTSADSVAIKHLVDVPANYEAQARQVRYDPGRRLRFNTASRLLLGQR</sequence>
<dbReference type="PROSITE" id="PS50835">
    <property type="entry name" value="IG_LIKE"/>
    <property type="match status" value="1"/>
</dbReference>
<dbReference type="AlphaFoldDB" id="I0K2R2"/>
<organism evidence="10 11">
    <name type="scientific">Fibrella aestuarina BUZ 2</name>
    <dbReference type="NCBI Taxonomy" id="1166018"/>
    <lineage>
        <taxon>Bacteria</taxon>
        <taxon>Pseudomonadati</taxon>
        <taxon>Bacteroidota</taxon>
        <taxon>Cytophagia</taxon>
        <taxon>Cytophagales</taxon>
        <taxon>Spirosomataceae</taxon>
        <taxon>Fibrella</taxon>
    </lineage>
</organism>
<proteinExistence type="predicted"/>
<dbReference type="InterPro" id="IPR007110">
    <property type="entry name" value="Ig-like_dom"/>
</dbReference>
<evidence type="ECO:0000256" key="7">
    <source>
        <dbReference type="ARBA" id="ARBA00023136"/>
    </source>
</evidence>
<dbReference type="InterPro" id="IPR015919">
    <property type="entry name" value="Cadherin-like_sf"/>
</dbReference>
<keyword evidence="6" id="KW-1133">Transmembrane helix</keyword>
<keyword evidence="3" id="KW-0812">Transmembrane</keyword>
<dbReference type="PATRIC" id="fig|1166018.3.peg.409"/>
<keyword evidence="7" id="KW-0472">Membrane</keyword>
<evidence type="ECO:0000256" key="6">
    <source>
        <dbReference type="ARBA" id="ARBA00022989"/>
    </source>
</evidence>
<dbReference type="SUPFAM" id="SSF69318">
    <property type="entry name" value="Integrin alpha N-terminal domain"/>
    <property type="match status" value="1"/>
</dbReference>
<dbReference type="Gene3D" id="3.80.10.10">
    <property type="entry name" value="Ribonuclease Inhibitor"/>
    <property type="match status" value="1"/>
</dbReference>
<dbReference type="Pfam" id="PF13855">
    <property type="entry name" value="LRR_8"/>
    <property type="match status" value="2"/>
</dbReference>
<dbReference type="KEGG" id="fae:FAES_0403"/>
<comment type="subcellular location">
    <subcellularLocation>
        <location evidence="1">Membrane</location>
    </subcellularLocation>
</comment>
<dbReference type="SMART" id="SM00736">
    <property type="entry name" value="CADG"/>
    <property type="match status" value="1"/>
</dbReference>
<keyword evidence="4" id="KW-0732">Signal</keyword>
<dbReference type="Pfam" id="PF13517">
    <property type="entry name" value="FG-GAP_3"/>
    <property type="match status" value="2"/>
</dbReference>
<dbReference type="Gene3D" id="2.30.30.100">
    <property type="match status" value="2"/>
</dbReference>
<dbReference type="InterPro" id="IPR036179">
    <property type="entry name" value="Ig-like_dom_sf"/>
</dbReference>
<dbReference type="EMBL" id="HE796683">
    <property type="protein sequence ID" value="CCG98415.1"/>
    <property type="molecule type" value="Genomic_DNA"/>
</dbReference>
<dbReference type="InterPro" id="IPR013783">
    <property type="entry name" value="Ig-like_fold"/>
</dbReference>
<reference evidence="10 11" key="1">
    <citation type="journal article" date="2012" name="J. Bacteriol.">
        <title>Genome Sequence of Fibrella aestuarina BUZ 2T, a Filamentous Marine Bacterium.</title>
        <authorList>
            <person name="Filippini M."/>
            <person name="Qi W."/>
            <person name="Blom J."/>
            <person name="Goesmann A."/>
            <person name="Smits T.H."/>
            <person name="Bagheri H.C."/>
        </authorList>
    </citation>
    <scope>NUCLEOTIDE SEQUENCE [LARGE SCALE GENOMIC DNA]</scope>
    <source>
        <strain evidence="11">BUZ 2T</strain>
    </source>
</reference>
<dbReference type="Pfam" id="PF05345">
    <property type="entry name" value="He_PIG"/>
    <property type="match status" value="1"/>
</dbReference>
<dbReference type="HOGENOM" id="CLU_289997_0_0_10"/>
<dbReference type="SUPFAM" id="SSF52058">
    <property type="entry name" value="L domain-like"/>
    <property type="match status" value="1"/>
</dbReference>
<dbReference type="Gene3D" id="2.60.40.10">
    <property type="entry name" value="Immunoglobulins"/>
    <property type="match status" value="3"/>
</dbReference>
<evidence type="ECO:0000259" key="9">
    <source>
        <dbReference type="PROSITE" id="PS50835"/>
    </source>
</evidence>
<keyword evidence="2" id="KW-0433">Leucine-rich repeat</keyword>
<dbReference type="Proteomes" id="UP000011058">
    <property type="component" value="Chromosome"/>
</dbReference>
<dbReference type="InterPro" id="IPR028994">
    <property type="entry name" value="Integrin_alpha_N"/>
</dbReference>
<dbReference type="PANTHER" id="PTHR48064">
    <property type="entry name" value="OS01G0750400 PROTEIN"/>
    <property type="match status" value="1"/>
</dbReference>
<dbReference type="FunFam" id="3.80.10.10:FF:000129">
    <property type="entry name" value="Leucine-rich repeat receptor-like kinase"/>
    <property type="match status" value="1"/>
</dbReference>
<dbReference type="SMART" id="SM00369">
    <property type="entry name" value="LRR_TYP"/>
    <property type="match status" value="4"/>
</dbReference>
<evidence type="ECO:0000256" key="2">
    <source>
        <dbReference type="ARBA" id="ARBA00022614"/>
    </source>
</evidence>